<dbReference type="InterPro" id="IPR036520">
    <property type="entry name" value="UPF0759_sf"/>
</dbReference>
<organism evidence="1 2">
    <name type="scientific">Tahibacter harae</name>
    <dbReference type="NCBI Taxonomy" id="2963937"/>
    <lineage>
        <taxon>Bacteria</taxon>
        <taxon>Pseudomonadati</taxon>
        <taxon>Pseudomonadota</taxon>
        <taxon>Gammaproteobacteria</taxon>
        <taxon>Lysobacterales</taxon>
        <taxon>Rhodanobacteraceae</taxon>
        <taxon>Tahibacter</taxon>
    </lineage>
</organism>
<dbReference type="SUPFAM" id="SSF117396">
    <property type="entry name" value="TM1631-like"/>
    <property type="match status" value="1"/>
</dbReference>
<name>A0ABT1QL60_9GAMM</name>
<dbReference type="RefSeq" id="WP_255910312.1">
    <property type="nucleotide sequence ID" value="NZ_JANFQO010000001.1"/>
</dbReference>
<protein>
    <submittedName>
        <fullName evidence="1">DUF72 domain-containing protein</fullName>
    </submittedName>
</protein>
<dbReference type="EMBL" id="JANFQO010000001">
    <property type="protein sequence ID" value="MCQ4163269.1"/>
    <property type="molecule type" value="Genomic_DNA"/>
</dbReference>
<proteinExistence type="predicted"/>
<evidence type="ECO:0000313" key="1">
    <source>
        <dbReference type="EMBL" id="MCQ4163269.1"/>
    </source>
</evidence>
<sequence>MKTVRIGCAGWSLGSAHKAHFPAEGTQLERYAAVFNAVEINSSFYRPHRPETYRRWSASVPGDFRFAAKLPRSITHEHRLAGTTALLDKFLAEVGALGASLGVLLIQLPPSLAYAEDRAGAFLRTLRERHAGGLCLEPRHASWFSAAAESLLDEYRVARVGADPALNAAAAVPGGGAGPRYTRLHGSPRMYWSDYGPEQLQAVARRLRAEQAAGADSWCIFDNTAAGHALGNALELRRLLRTAAAGGDPS</sequence>
<keyword evidence="2" id="KW-1185">Reference proteome</keyword>
<dbReference type="PANTHER" id="PTHR30348:SF14">
    <property type="entry name" value="BLR8050 PROTEIN"/>
    <property type="match status" value="1"/>
</dbReference>
<reference evidence="1" key="1">
    <citation type="submission" date="2022-07" db="EMBL/GenBank/DDBJ databases">
        <title>Tahibacter sp., a new gammaproteobacterium isolated from the silt sample collected at pig farm.</title>
        <authorList>
            <person name="Chen H."/>
        </authorList>
    </citation>
    <scope>NUCLEOTIDE SEQUENCE</scope>
    <source>
        <strain evidence="1">P2K</strain>
    </source>
</reference>
<comment type="caution">
    <text evidence="1">The sequence shown here is derived from an EMBL/GenBank/DDBJ whole genome shotgun (WGS) entry which is preliminary data.</text>
</comment>
<dbReference type="Proteomes" id="UP001165498">
    <property type="component" value="Unassembled WGS sequence"/>
</dbReference>
<gene>
    <name evidence="1" type="ORF">NM961_00970</name>
</gene>
<accession>A0ABT1QL60</accession>
<dbReference type="InterPro" id="IPR002763">
    <property type="entry name" value="DUF72"/>
</dbReference>
<dbReference type="PANTHER" id="PTHR30348">
    <property type="entry name" value="UNCHARACTERIZED PROTEIN YECE"/>
    <property type="match status" value="1"/>
</dbReference>
<dbReference type="Gene3D" id="3.20.20.410">
    <property type="entry name" value="Protein of unknown function UPF0759"/>
    <property type="match status" value="1"/>
</dbReference>
<dbReference type="Pfam" id="PF01904">
    <property type="entry name" value="DUF72"/>
    <property type="match status" value="1"/>
</dbReference>
<evidence type="ECO:0000313" key="2">
    <source>
        <dbReference type="Proteomes" id="UP001165498"/>
    </source>
</evidence>